<evidence type="ECO:0000313" key="2">
    <source>
        <dbReference type="EMBL" id="BBC61480.1"/>
    </source>
</evidence>
<evidence type="ECO:0000259" key="1">
    <source>
        <dbReference type="Pfam" id="PF04321"/>
    </source>
</evidence>
<protein>
    <submittedName>
        <fullName evidence="2">UDP-glucose 4-epimerase</fullName>
        <ecNumber evidence="2">5.1.3.2</ecNumber>
    </submittedName>
</protein>
<dbReference type="Gene3D" id="3.40.50.720">
    <property type="entry name" value="NAD(P)-binding Rossmann-like Domain"/>
    <property type="match status" value="1"/>
</dbReference>
<name>A0A2Z5Y3Y8_9ENTE</name>
<organism evidence="2 3">
    <name type="scientific">Melissococcus plutonius</name>
    <dbReference type="NCBI Taxonomy" id="33970"/>
    <lineage>
        <taxon>Bacteria</taxon>
        <taxon>Bacillati</taxon>
        <taxon>Bacillota</taxon>
        <taxon>Bacilli</taxon>
        <taxon>Lactobacillales</taxon>
        <taxon>Enterococcaceae</taxon>
        <taxon>Melissococcus</taxon>
    </lineage>
</organism>
<proteinExistence type="predicted"/>
<dbReference type="InterPro" id="IPR036291">
    <property type="entry name" value="NAD(P)-bd_dom_sf"/>
</dbReference>
<dbReference type="InterPro" id="IPR029903">
    <property type="entry name" value="RmlD-like-bd"/>
</dbReference>
<keyword evidence="2" id="KW-0413">Isomerase</keyword>
<dbReference type="AlphaFoldDB" id="A0A2Z5Y3Y8"/>
<dbReference type="PANTHER" id="PTHR43000">
    <property type="entry name" value="DTDP-D-GLUCOSE 4,6-DEHYDRATASE-RELATED"/>
    <property type="match status" value="1"/>
</dbReference>
<feature type="domain" description="RmlD-like substrate binding" evidence="1">
    <location>
        <begin position="3"/>
        <end position="173"/>
    </location>
</feature>
<dbReference type="GO" id="GO:0003978">
    <property type="term" value="F:UDP-glucose 4-epimerase activity"/>
    <property type="evidence" value="ECO:0007669"/>
    <property type="project" value="UniProtKB-EC"/>
</dbReference>
<dbReference type="EMBL" id="AP018492">
    <property type="protein sequence ID" value="BBC61480.1"/>
    <property type="molecule type" value="Genomic_DNA"/>
</dbReference>
<dbReference type="Proteomes" id="UP000269226">
    <property type="component" value="Chromosome"/>
</dbReference>
<dbReference type="GeneID" id="57043920"/>
<evidence type="ECO:0000313" key="3">
    <source>
        <dbReference type="Proteomes" id="UP000269226"/>
    </source>
</evidence>
<accession>A0A2Z5Y3Y8</accession>
<dbReference type="RefSeq" id="WP_015695294.1">
    <property type="nucleotide sequence ID" value="NZ_AP018492.1"/>
</dbReference>
<reference evidence="2 3" key="1">
    <citation type="submission" date="2018-01" db="EMBL/GenBank/DDBJ databases">
        <title>Whole genome sequence of Melissococcus plutonius DAT561.</title>
        <authorList>
            <person name="Okumura K."/>
            <person name="Takamatsu D."/>
            <person name="Okura M."/>
        </authorList>
    </citation>
    <scope>NUCLEOTIDE SEQUENCE [LARGE SCALE GENOMIC DNA]</scope>
    <source>
        <strain evidence="2 3">DAT561</strain>
    </source>
</reference>
<gene>
    <name evidence="2" type="ORF">DAT561_1381</name>
</gene>
<dbReference type="SUPFAM" id="SSF51735">
    <property type="entry name" value="NAD(P)-binding Rossmann-fold domains"/>
    <property type="match status" value="1"/>
</dbReference>
<sequence>MKKILITGKNSYIGTSFEQWMNEKFNRSYQIDTLDMRDVQWQHHDFSSYDVLFHVAGIAHADISKVTEQEKQHYYKINRDLTIAVAQKYKTDRKEQSSQFIFMSSIIVYGEEISIHKKRVITKKTIPNPSNFYGDSKWQAEQGLQLLETENFKLVILRPPMIYGINSKGNYRQLEKIAMKTPIFPNIKNERSMLSIENLCQFIKDTIDQGAQGIFFPQENTYIKTSEMVKQIAQTNGKNIYLFSGLNWFVRLLGHFPGKIGKLTNKAFGNLVYEQEE</sequence>
<dbReference type="Pfam" id="PF04321">
    <property type="entry name" value="RmlD_sub_bind"/>
    <property type="match status" value="1"/>
</dbReference>
<dbReference type="EC" id="5.1.3.2" evidence="2"/>